<organism evidence="3 4">
    <name type="scientific">[Candida] anglica</name>
    <dbReference type="NCBI Taxonomy" id="148631"/>
    <lineage>
        <taxon>Eukaryota</taxon>
        <taxon>Fungi</taxon>
        <taxon>Dikarya</taxon>
        <taxon>Ascomycota</taxon>
        <taxon>Saccharomycotina</taxon>
        <taxon>Pichiomycetes</taxon>
        <taxon>Debaryomycetaceae</taxon>
        <taxon>Kurtzmaniella</taxon>
    </lineage>
</organism>
<dbReference type="Proteomes" id="UP001497600">
    <property type="component" value="Chromosome A"/>
</dbReference>
<gene>
    <name evidence="3" type="ORF">CAAN4_A05710</name>
</gene>
<protein>
    <recommendedName>
        <fullName evidence="5">Spindle pole body component Bbp1 C-terminal domain-containing protein</fullName>
    </recommendedName>
</protein>
<feature type="region of interest" description="Disordered" evidence="2">
    <location>
        <begin position="115"/>
        <end position="192"/>
    </location>
</feature>
<sequence>MTETTNHAAKGIFSRVYDGLFGAGDPLTNEPTIDYNNTFHNNNSTVDVNRRNSDYESTIDSTREFQMFSRAEPTGKEGASKPYRDLFERTHQDWYDDDLDRDLESIYKSHDNTAMKLDSLPNNYPGRFQEEWKQPPVHHTDRREQFSSRVVDHDDKTRSRHESYSHRELNNNNNNNNTNNKSSGISSRNSTNRQLEQLEREIDQDEQLRLALLNKRLNSKDDENIIKHKELESILTSIESKNEFLTELNQLIDLNNNKDLKSELEIKYNELYNEYTEELVKCNKFYEAYYKLAFQYRELRKEALVVKPSVDTTTLLENIKLIKSISTNPSIVAKCEIILHEVKKFKLKLTEQESKIDQLQLENIHLKQKCVNYQEELKLAQERIEKLERRHSLAASKH</sequence>
<keyword evidence="1" id="KW-0175">Coiled coil</keyword>
<dbReference type="EMBL" id="OZ004253">
    <property type="protein sequence ID" value="CAK7893076.1"/>
    <property type="molecule type" value="Genomic_DNA"/>
</dbReference>
<accession>A0ABP0EA52</accession>
<reference evidence="3 4" key="1">
    <citation type="submission" date="2024-01" db="EMBL/GenBank/DDBJ databases">
        <authorList>
            <consortium name="Genoscope - CEA"/>
            <person name="William W."/>
        </authorList>
    </citation>
    <scope>NUCLEOTIDE SEQUENCE [LARGE SCALE GENOMIC DNA]</scope>
    <source>
        <strain evidence="3 4">29B2s-10</strain>
    </source>
</reference>
<keyword evidence="4" id="KW-1185">Reference proteome</keyword>
<feature type="coiled-coil region" evidence="1">
    <location>
        <begin position="342"/>
        <end position="397"/>
    </location>
</feature>
<feature type="compositionally biased region" description="Low complexity" evidence="2">
    <location>
        <begin position="170"/>
        <end position="180"/>
    </location>
</feature>
<proteinExistence type="predicted"/>
<name>A0ABP0EA52_9ASCO</name>
<evidence type="ECO:0000256" key="1">
    <source>
        <dbReference type="SAM" id="Coils"/>
    </source>
</evidence>
<evidence type="ECO:0000256" key="2">
    <source>
        <dbReference type="SAM" id="MobiDB-lite"/>
    </source>
</evidence>
<evidence type="ECO:0008006" key="5">
    <source>
        <dbReference type="Google" id="ProtNLM"/>
    </source>
</evidence>
<feature type="compositionally biased region" description="Polar residues" evidence="2">
    <location>
        <begin position="181"/>
        <end position="192"/>
    </location>
</feature>
<feature type="compositionally biased region" description="Basic and acidic residues" evidence="2">
    <location>
        <begin position="128"/>
        <end position="169"/>
    </location>
</feature>
<evidence type="ECO:0000313" key="4">
    <source>
        <dbReference type="Proteomes" id="UP001497600"/>
    </source>
</evidence>
<evidence type="ECO:0000313" key="3">
    <source>
        <dbReference type="EMBL" id="CAK7893076.1"/>
    </source>
</evidence>